<dbReference type="Gene3D" id="1.10.10.10">
    <property type="entry name" value="Winged helix-like DNA-binding domain superfamily/Winged helix DNA-binding domain"/>
    <property type="match status" value="1"/>
</dbReference>
<feature type="domain" description="HTH gntR-type" evidence="4">
    <location>
        <begin position="10"/>
        <end position="77"/>
    </location>
</feature>
<dbReference type="PANTHER" id="PTHR43537:SF41">
    <property type="entry name" value="TRANSCRIPTIONAL REGULATORY PROTEIN"/>
    <property type="match status" value="1"/>
</dbReference>
<evidence type="ECO:0000256" key="2">
    <source>
        <dbReference type="ARBA" id="ARBA00023125"/>
    </source>
</evidence>
<dbReference type="SMART" id="SM00895">
    <property type="entry name" value="FCD"/>
    <property type="match status" value="1"/>
</dbReference>
<evidence type="ECO:0000256" key="3">
    <source>
        <dbReference type="ARBA" id="ARBA00023163"/>
    </source>
</evidence>
<dbReference type="CDD" id="cd07377">
    <property type="entry name" value="WHTH_GntR"/>
    <property type="match status" value="1"/>
</dbReference>
<dbReference type="PRINTS" id="PR00035">
    <property type="entry name" value="HTHGNTR"/>
</dbReference>
<dbReference type="PANTHER" id="PTHR43537">
    <property type="entry name" value="TRANSCRIPTIONAL REGULATOR, GNTR FAMILY"/>
    <property type="match status" value="1"/>
</dbReference>
<sequence>MRARSPSAPQALHQTIREVLRNEILSGKLQAGHQLRQDALAERFQASRIPVREALRQLESEGLVVHHLNRGAVVAGMNVQQICELLDIRVALECHAARLAVPNMVERDFEAMERILEAYAASDVVADWAEYNRQFHLALSAPANNGRLRRLIEEYCLNTDRYTHVAMSEATGRDKPMEDHYALLAACRARDVARVVALLEEHIDHTRRELLATARERAMGEAAETPFV</sequence>
<evidence type="ECO:0000313" key="6">
    <source>
        <dbReference type="Proteomes" id="UP000215441"/>
    </source>
</evidence>
<keyword evidence="3" id="KW-0804">Transcription</keyword>
<dbReference type="Gene3D" id="1.20.120.530">
    <property type="entry name" value="GntR ligand-binding domain-like"/>
    <property type="match status" value="1"/>
</dbReference>
<dbReference type="InterPro" id="IPR011711">
    <property type="entry name" value="GntR_C"/>
</dbReference>
<dbReference type="EMBL" id="NOIG01000009">
    <property type="protein sequence ID" value="OYD49481.1"/>
    <property type="molecule type" value="Genomic_DNA"/>
</dbReference>
<organism evidence="5 6">
    <name type="scientific">Acidovorax kalamii</name>
    <dbReference type="NCBI Taxonomy" id="2004485"/>
    <lineage>
        <taxon>Bacteria</taxon>
        <taxon>Pseudomonadati</taxon>
        <taxon>Pseudomonadota</taxon>
        <taxon>Betaproteobacteria</taxon>
        <taxon>Burkholderiales</taxon>
        <taxon>Comamonadaceae</taxon>
        <taxon>Acidovorax</taxon>
    </lineage>
</organism>
<evidence type="ECO:0000256" key="1">
    <source>
        <dbReference type="ARBA" id="ARBA00023015"/>
    </source>
</evidence>
<dbReference type="SUPFAM" id="SSF46785">
    <property type="entry name" value="Winged helix' DNA-binding domain"/>
    <property type="match status" value="1"/>
</dbReference>
<dbReference type="OrthoDB" id="8631299at2"/>
<dbReference type="InterPro" id="IPR000524">
    <property type="entry name" value="Tscrpt_reg_HTH_GntR"/>
</dbReference>
<dbReference type="GO" id="GO:0003700">
    <property type="term" value="F:DNA-binding transcription factor activity"/>
    <property type="evidence" value="ECO:0007669"/>
    <property type="project" value="InterPro"/>
</dbReference>
<dbReference type="SMART" id="SM00345">
    <property type="entry name" value="HTH_GNTR"/>
    <property type="match status" value="1"/>
</dbReference>
<dbReference type="InterPro" id="IPR008920">
    <property type="entry name" value="TF_FadR/GntR_C"/>
</dbReference>
<keyword evidence="1" id="KW-0805">Transcription regulation</keyword>
<dbReference type="PROSITE" id="PS50949">
    <property type="entry name" value="HTH_GNTR"/>
    <property type="match status" value="1"/>
</dbReference>
<dbReference type="RefSeq" id="WP_094290355.1">
    <property type="nucleotide sequence ID" value="NZ_NOIG01000009.1"/>
</dbReference>
<keyword evidence="2" id="KW-0238">DNA-binding</keyword>
<dbReference type="InterPro" id="IPR036390">
    <property type="entry name" value="WH_DNA-bd_sf"/>
</dbReference>
<comment type="caution">
    <text evidence="5">The sequence shown here is derived from an EMBL/GenBank/DDBJ whole genome shotgun (WGS) entry which is preliminary data.</text>
</comment>
<dbReference type="GO" id="GO:0003677">
    <property type="term" value="F:DNA binding"/>
    <property type="evidence" value="ECO:0007669"/>
    <property type="project" value="UniProtKB-KW"/>
</dbReference>
<keyword evidence="6" id="KW-1185">Reference proteome</keyword>
<accession>A0A235EKE3</accession>
<proteinExistence type="predicted"/>
<evidence type="ECO:0000313" key="5">
    <source>
        <dbReference type="EMBL" id="OYD49481.1"/>
    </source>
</evidence>
<gene>
    <name evidence="5" type="ORF">CBY09_14840</name>
</gene>
<name>A0A235EKE3_9BURK</name>
<dbReference type="Proteomes" id="UP000215441">
    <property type="component" value="Unassembled WGS sequence"/>
</dbReference>
<protein>
    <submittedName>
        <fullName evidence="5">GntR family transcriptional regulator</fullName>
    </submittedName>
</protein>
<evidence type="ECO:0000259" key="4">
    <source>
        <dbReference type="PROSITE" id="PS50949"/>
    </source>
</evidence>
<dbReference type="AlphaFoldDB" id="A0A235EKE3"/>
<dbReference type="Pfam" id="PF00392">
    <property type="entry name" value="GntR"/>
    <property type="match status" value="1"/>
</dbReference>
<dbReference type="SUPFAM" id="SSF48008">
    <property type="entry name" value="GntR ligand-binding domain-like"/>
    <property type="match status" value="1"/>
</dbReference>
<dbReference type="InterPro" id="IPR036388">
    <property type="entry name" value="WH-like_DNA-bd_sf"/>
</dbReference>
<dbReference type="Pfam" id="PF07729">
    <property type="entry name" value="FCD"/>
    <property type="match status" value="1"/>
</dbReference>
<reference evidence="5 6" key="1">
    <citation type="submission" date="2017-07" db="EMBL/GenBank/DDBJ databases">
        <title>Acidovorax KNDSW TSA 6 genome sequence and assembly.</title>
        <authorList>
            <person name="Mayilraj S."/>
        </authorList>
    </citation>
    <scope>NUCLEOTIDE SEQUENCE [LARGE SCALE GENOMIC DNA]</scope>
    <source>
        <strain evidence="5 6">KNDSW-TSA6</strain>
    </source>
</reference>